<gene>
    <name evidence="2" type="ORF">J8J14_08290</name>
</gene>
<dbReference type="EMBL" id="JAGIZB010000006">
    <property type="protein sequence ID" value="MBP0444782.1"/>
    <property type="molecule type" value="Genomic_DNA"/>
</dbReference>
<dbReference type="InterPro" id="IPR013096">
    <property type="entry name" value="Cupin_2"/>
</dbReference>
<protein>
    <submittedName>
        <fullName evidence="2">Cupin domain-containing protein</fullName>
    </submittedName>
</protein>
<dbReference type="RefSeq" id="WP_209379005.1">
    <property type="nucleotide sequence ID" value="NZ_JAGIZB010000006.1"/>
</dbReference>
<evidence type="ECO:0000313" key="3">
    <source>
        <dbReference type="Proteomes" id="UP000681594"/>
    </source>
</evidence>
<organism evidence="2 3">
    <name type="scientific">Pararoseomonas baculiformis</name>
    <dbReference type="NCBI Taxonomy" id="2820812"/>
    <lineage>
        <taxon>Bacteria</taxon>
        <taxon>Pseudomonadati</taxon>
        <taxon>Pseudomonadota</taxon>
        <taxon>Alphaproteobacteria</taxon>
        <taxon>Acetobacterales</taxon>
        <taxon>Acetobacteraceae</taxon>
        <taxon>Pararoseomonas</taxon>
    </lineage>
</organism>
<accession>A0ABS4ACP3</accession>
<dbReference type="SUPFAM" id="SSF51182">
    <property type="entry name" value="RmlC-like cupins"/>
    <property type="match status" value="1"/>
</dbReference>
<dbReference type="Pfam" id="PF07883">
    <property type="entry name" value="Cupin_2"/>
    <property type="match status" value="1"/>
</dbReference>
<dbReference type="Gene3D" id="2.60.120.10">
    <property type="entry name" value="Jelly Rolls"/>
    <property type="match status" value="1"/>
</dbReference>
<evidence type="ECO:0000259" key="1">
    <source>
        <dbReference type="Pfam" id="PF07883"/>
    </source>
</evidence>
<name>A0ABS4ACP3_9PROT</name>
<feature type="domain" description="Cupin type-2" evidence="1">
    <location>
        <begin position="41"/>
        <end position="110"/>
    </location>
</feature>
<comment type="caution">
    <text evidence="2">The sequence shown here is derived from an EMBL/GenBank/DDBJ whole genome shotgun (WGS) entry which is preliminary data.</text>
</comment>
<reference evidence="2 3" key="1">
    <citation type="submission" date="2021-03" db="EMBL/GenBank/DDBJ databases">
        <authorList>
            <person name="So Y."/>
        </authorList>
    </citation>
    <scope>NUCLEOTIDE SEQUENCE [LARGE SCALE GENOMIC DNA]</scope>
    <source>
        <strain evidence="2 3">SSH11</strain>
    </source>
</reference>
<proteinExistence type="predicted"/>
<dbReference type="InterPro" id="IPR011051">
    <property type="entry name" value="RmlC_Cupin_sf"/>
</dbReference>
<dbReference type="Proteomes" id="UP000681594">
    <property type="component" value="Unassembled WGS sequence"/>
</dbReference>
<sequence>MAAERFPPTGRLAPQGIARFSGIAAEILAGGEDPPVTILDMRVEADHGAPLHASFDEDKLFLVLEGRFRFDLGEAGGGEVTAVAGARIAVRRGDAHGFRAEGGPARMLLVSTPGRHDRFFTALAALPVPHDPAAVEAVCRRFNQRIIGPLMG</sequence>
<keyword evidence="3" id="KW-1185">Reference proteome</keyword>
<dbReference type="InterPro" id="IPR014710">
    <property type="entry name" value="RmlC-like_jellyroll"/>
</dbReference>
<evidence type="ECO:0000313" key="2">
    <source>
        <dbReference type="EMBL" id="MBP0444782.1"/>
    </source>
</evidence>